<dbReference type="InterPro" id="IPR000701">
    <property type="entry name" value="SuccDH_FuR_B_TM-su"/>
</dbReference>
<keyword evidence="10" id="KW-1185">Reference proteome</keyword>
<feature type="transmembrane region" description="Helical" evidence="8">
    <location>
        <begin position="94"/>
        <end position="114"/>
    </location>
</feature>
<reference evidence="9" key="1">
    <citation type="submission" date="2020-11" db="EMBL/GenBank/DDBJ databases">
        <title>Carbohydrate-dependent, anaerobic sulfur respiration: A novel catabolism in halophilic archaea.</title>
        <authorList>
            <person name="Sorokin D.Y."/>
            <person name="Messina E."/>
            <person name="Smedile F."/>
            <person name="La Cono V."/>
            <person name="Hallsworth J.E."/>
            <person name="Yakimov M.M."/>
        </authorList>
    </citation>
    <scope>NUCLEOTIDE SEQUENCE</scope>
    <source>
        <strain evidence="9">AArc-S</strain>
    </source>
</reference>
<dbReference type="RefSeq" id="WP_238477217.1">
    <property type="nucleotide sequence ID" value="NZ_CP064786.1"/>
</dbReference>
<feature type="transmembrane region" description="Helical" evidence="8">
    <location>
        <begin position="58"/>
        <end position="82"/>
    </location>
</feature>
<dbReference type="InterPro" id="IPR034804">
    <property type="entry name" value="SQR/QFR_C/D"/>
</dbReference>
<evidence type="ECO:0000256" key="8">
    <source>
        <dbReference type="SAM" id="Phobius"/>
    </source>
</evidence>
<evidence type="ECO:0000313" key="10">
    <source>
        <dbReference type="Proteomes" id="UP000663586"/>
    </source>
</evidence>
<name>A0A897MYF4_9EURY</name>
<comment type="subcellular location">
    <subcellularLocation>
        <location evidence="1">Membrane</location>
    </subcellularLocation>
</comment>
<dbReference type="CDD" id="cd03500">
    <property type="entry name" value="SQR_TypeA_SdhD_like"/>
    <property type="match status" value="1"/>
</dbReference>
<evidence type="ECO:0000256" key="2">
    <source>
        <dbReference type="ARBA" id="ARBA00022617"/>
    </source>
</evidence>
<dbReference type="GeneID" id="70685328"/>
<dbReference type="GO" id="GO:0008177">
    <property type="term" value="F:succinate dehydrogenase (quinone) activity"/>
    <property type="evidence" value="ECO:0007669"/>
    <property type="project" value="UniProtKB-EC"/>
</dbReference>
<dbReference type="GO" id="GO:0046872">
    <property type="term" value="F:metal ion binding"/>
    <property type="evidence" value="ECO:0007669"/>
    <property type="project" value="UniProtKB-KW"/>
</dbReference>
<evidence type="ECO:0000256" key="4">
    <source>
        <dbReference type="ARBA" id="ARBA00022723"/>
    </source>
</evidence>
<keyword evidence="6" id="KW-0408">Iron</keyword>
<feature type="transmembrane region" description="Helical" evidence="8">
    <location>
        <begin position="20"/>
        <end position="38"/>
    </location>
</feature>
<dbReference type="EMBL" id="CP064786">
    <property type="protein sequence ID" value="QSG03156.1"/>
    <property type="molecule type" value="Genomic_DNA"/>
</dbReference>
<dbReference type="Proteomes" id="UP000663586">
    <property type="component" value="Chromosome"/>
</dbReference>
<dbReference type="EC" id="1.3.5.4" evidence="9"/>
<gene>
    <name evidence="9" type="primary">sdhD</name>
    <name evidence="9" type="ORF">AArcS_1953</name>
</gene>
<evidence type="ECO:0000256" key="7">
    <source>
        <dbReference type="ARBA" id="ARBA00023136"/>
    </source>
</evidence>
<dbReference type="Gene3D" id="1.20.1300.10">
    <property type="entry name" value="Fumarate reductase/succinate dehydrogenase, transmembrane subunit"/>
    <property type="match status" value="1"/>
</dbReference>
<evidence type="ECO:0000256" key="5">
    <source>
        <dbReference type="ARBA" id="ARBA00022989"/>
    </source>
</evidence>
<protein>
    <submittedName>
        <fullName evidence="9">Succinate dehydrogenase, hydrophobic anchor subunit</fullName>
        <ecNumber evidence="9">1.3.5.1</ecNumber>
        <ecNumber evidence="9">1.3.5.4</ecNumber>
    </submittedName>
</protein>
<dbReference type="KEGG" id="hara:AArcS_1953"/>
<evidence type="ECO:0000256" key="3">
    <source>
        <dbReference type="ARBA" id="ARBA00022692"/>
    </source>
</evidence>
<proteinExistence type="predicted"/>
<accession>A0A897MYF4</accession>
<sequence length="123" mass="13397">MAERYSSFAPGGTSWLLQRVTAVFLIGVLSFHFFQLHFVTHAYEIEFAGTQARMQNPAYYTTMVLFLIAGAFHGINGVYNALVNQGIEGTKRTALKWGLTLAGIVLVVQGIRVANAMAGVSIV</sequence>
<organism evidence="9 10">
    <name type="scientific">Natranaeroarchaeum sulfidigenes</name>
    <dbReference type="NCBI Taxonomy" id="2784880"/>
    <lineage>
        <taxon>Archaea</taxon>
        <taxon>Methanobacteriati</taxon>
        <taxon>Methanobacteriota</taxon>
        <taxon>Stenosarchaea group</taxon>
        <taxon>Halobacteria</taxon>
        <taxon>Halobacteriales</taxon>
        <taxon>Natronoarchaeaceae</taxon>
        <taxon>Natranaeroarchaeum</taxon>
    </lineage>
</organism>
<evidence type="ECO:0000313" key="9">
    <source>
        <dbReference type="EMBL" id="QSG03156.1"/>
    </source>
</evidence>
<dbReference type="EC" id="1.3.5.1" evidence="9"/>
<evidence type="ECO:0000256" key="1">
    <source>
        <dbReference type="ARBA" id="ARBA00004370"/>
    </source>
</evidence>
<keyword evidence="9" id="KW-0560">Oxidoreductase</keyword>
<keyword evidence="7 8" id="KW-0472">Membrane</keyword>
<evidence type="ECO:0000256" key="6">
    <source>
        <dbReference type="ARBA" id="ARBA00023004"/>
    </source>
</evidence>
<dbReference type="GO" id="GO:0016020">
    <property type="term" value="C:membrane"/>
    <property type="evidence" value="ECO:0007669"/>
    <property type="project" value="UniProtKB-SubCell"/>
</dbReference>
<keyword evidence="4" id="KW-0479">Metal-binding</keyword>
<keyword evidence="5 8" id="KW-1133">Transmembrane helix</keyword>
<keyword evidence="2" id="KW-0349">Heme</keyword>
<dbReference type="AlphaFoldDB" id="A0A897MYF4"/>
<dbReference type="Pfam" id="PF01127">
    <property type="entry name" value="Sdh_cyt"/>
    <property type="match status" value="1"/>
</dbReference>
<keyword evidence="3 8" id="KW-0812">Transmembrane</keyword>
<dbReference type="SUPFAM" id="SSF81343">
    <property type="entry name" value="Fumarate reductase respiratory complex transmembrane subunits"/>
    <property type="match status" value="1"/>
</dbReference>